<evidence type="ECO:0000313" key="12">
    <source>
        <dbReference type="Proteomes" id="UP000324176"/>
    </source>
</evidence>
<dbReference type="OrthoDB" id="4962908at2"/>
<feature type="transmembrane region" description="Helical" evidence="7">
    <location>
        <begin position="61"/>
        <end position="81"/>
    </location>
</feature>
<dbReference type="PANTHER" id="PTHR33932:SF4">
    <property type="entry name" value="NA(+)_H(+) ANTIPORTER SUBUNIT B"/>
    <property type="match status" value="1"/>
</dbReference>
<keyword evidence="3" id="KW-1003">Cell membrane</keyword>
<sequence length="236" mass="25601">MSMKSLLNAVVIIFSAILGATLIWAILELPVSNHIHLSEQVLIQLDASGVRHPTTAVLLNFRGFDTLLEVMVLLLALLGVLDQTKKCRTNNLSINILLTQPYLQVLLWSARVLVPMMILVAGYLLGVGEYQPGGAFQAAAVLAAAGVLLNLSGLLRSWREPSWRLRVGFISGLLLFLLIAAITLFLSPGVLLQYPITLAGMFILIIEVGLTLSLGLILAGFFLLLSDEVNNMEADE</sequence>
<reference evidence="11" key="1">
    <citation type="submission" date="2015-05" db="EMBL/GenBank/DDBJ databases">
        <title>Draft genome of Nitrosomonas communis strain Nm2.</title>
        <authorList>
            <person name="Kozlowski J.A."/>
            <person name="Kits K.D."/>
            <person name="Stein L.Y."/>
        </authorList>
    </citation>
    <scope>NUCLEOTIDE SEQUENCE [LARGE SCALE GENOMIC DNA]</scope>
    <source>
        <strain evidence="11">Nm2</strain>
    </source>
</reference>
<evidence type="ECO:0000256" key="7">
    <source>
        <dbReference type="SAM" id="Phobius"/>
    </source>
</evidence>
<feature type="transmembrane region" description="Helical" evidence="7">
    <location>
        <begin position="136"/>
        <end position="155"/>
    </location>
</feature>
<keyword evidence="4 7" id="KW-0812">Transmembrane</keyword>
<feature type="transmembrane region" description="Helical" evidence="7">
    <location>
        <begin position="102"/>
        <end position="124"/>
    </location>
</feature>
<gene>
    <name evidence="9" type="ORF">AAW31_01170</name>
    <name evidence="10" type="ORF">BCL69_10968</name>
</gene>
<proteinExistence type="inferred from homology"/>
<keyword evidence="11" id="KW-1185">Reference proteome</keyword>
<evidence type="ECO:0000256" key="2">
    <source>
        <dbReference type="ARBA" id="ARBA00009425"/>
    </source>
</evidence>
<dbReference type="Proteomes" id="UP000034156">
    <property type="component" value="Chromosome"/>
</dbReference>
<dbReference type="RefSeq" id="WP_046848832.1">
    <property type="nucleotide sequence ID" value="NZ_CP011451.1"/>
</dbReference>
<keyword evidence="5 7" id="KW-1133">Transmembrane helix</keyword>
<feature type="transmembrane region" description="Helical" evidence="7">
    <location>
        <begin position="7"/>
        <end position="27"/>
    </location>
</feature>
<dbReference type="InterPro" id="IPR007182">
    <property type="entry name" value="MnhB"/>
</dbReference>
<dbReference type="GO" id="GO:0005886">
    <property type="term" value="C:plasma membrane"/>
    <property type="evidence" value="ECO:0007669"/>
    <property type="project" value="UniProtKB-SubCell"/>
</dbReference>
<accession>A0A0F7KD58</accession>
<feature type="transmembrane region" description="Helical" evidence="7">
    <location>
        <begin position="198"/>
        <end position="225"/>
    </location>
</feature>
<dbReference type="PATRIC" id="fig|44574.3.peg.280"/>
<dbReference type="AlphaFoldDB" id="A0A0F7KD58"/>
<dbReference type="InterPro" id="IPR050622">
    <property type="entry name" value="CPA3_antiporter_subunitB"/>
</dbReference>
<dbReference type="PANTHER" id="PTHR33932">
    <property type="entry name" value="NA(+)/H(+) ANTIPORTER SUBUNIT B"/>
    <property type="match status" value="1"/>
</dbReference>
<dbReference type="Pfam" id="PF04039">
    <property type="entry name" value="MnhB"/>
    <property type="match status" value="1"/>
</dbReference>
<dbReference type="EMBL" id="VNHT01000096">
    <property type="protein sequence ID" value="TYP73013.1"/>
    <property type="molecule type" value="Genomic_DNA"/>
</dbReference>
<evidence type="ECO:0000256" key="1">
    <source>
        <dbReference type="ARBA" id="ARBA00004651"/>
    </source>
</evidence>
<feature type="transmembrane region" description="Helical" evidence="7">
    <location>
        <begin position="167"/>
        <end position="186"/>
    </location>
</feature>
<reference evidence="9 11" key="2">
    <citation type="journal article" date="2016" name="Genome Announc.">
        <title>Genome Sequence of Nitrosomonas communis Strain Nm2, a Mesophilic Ammonia-Oxidizing Bacterium Isolated from Mediterranean Soil.</title>
        <authorList>
            <person name="Kozlowski J.A."/>
            <person name="Kits K.D."/>
            <person name="Stein L.Y."/>
        </authorList>
    </citation>
    <scope>NUCLEOTIDE SEQUENCE [LARGE SCALE GENOMIC DNA]</scope>
    <source>
        <strain evidence="9 11">Nm2</strain>
    </source>
</reference>
<comment type="similarity">
    <text evidence="2">Belongs to the CPA3 antiporters (TC 2.A.63) subunit B family.</text>
</comment>
<name>A0A0F7KD58_9PROT</name>
<reference evidence="10 12" key="3">
    <citation type="submission" date="2019-07" db="EMBL/GenBank/DDBJ databases">
        <title>Active sludge and wastewater microbial communities from Klosterneuburg, Austria.</title>
        <authorList>
            <person name="Wagner M."/>
        </authorList>
    </citation>
    <scope>NUCLEOTIDE SEQUENCE [LARGE SCALE GENOMIC DNA]</scope>
    <source>
        <strain evidence="10 12">Nm2</strain>
    </source>
</reference>
<organism evidence="9 11">
    <name type="scientific">Nitrosomonas communis</name>
    <dbReference type="NCBI Taxonomy" id="44574"/>
    <lineage>
        <taxon>Bacteria</taxon>
        <taxon>Pseudomonadati</taxon>
        <taxon>Pseudomonadota</taxon>
        <taxon>Betaproteobacteria</taxon>
        <taxon>Nitrosomonadales</taxon>
        <taxon>Nitrosomonadaceae</taxon>
        <taxon>Nitrosomonas</taxon>
    </lineage>
</organism>
<evidence type="ECO:0000313" key="9">
    <source>
        <dbReference type="EMBL" id="AKH36729.1"/>
    </source>
</evidence>
<protein>
    <submittedName>
        <fullName evidence="10">MnhB subunit of Na+/H+ antiporter-like protein</fullName>
    </submittedName>
</protein>
<evidence type="ECO:0000256" key="4">
    <source>
        <dbReference type="ARBA" id="ARBA00022692"/>
    </source>
</evidence>
<evidence type="ECO:0000259" key="8">
    <source>
        <dbReference type="Pfam" id="PF04039"/>
    </source>
</evidence>
<evidence type="ECO:0000256" key="5">
    <source>
        <dbReference type="ARBA" id="ARBA00022989"/>
    </source>
</evidence>
<evidence type="ECO:0000313" key="11">
    <source>
        <dbReference type="Proteomes" id="UP000034156"/>
    </source>
</evidence>
<evidence type="ECO:0000256" key="3">
    <source>
        <dbReference type="ARBA" id="ARBA00022475"/>
    </source>
</evidence>
<feature type="domain" description="Na+/H+ antiporter MnhB subunit-related protein" evidence="8">
    <location>
        <begin position="109"/>
        <end position="210"/>
    </location>
</feature>
<dbReference type="KEGG" id="nco:AAW31_01170"/>
<dbReference type="EMBL" id="CP011451">
    <property type="protein sequence ID" value="AKH36729.1"/>
    <property type="molecule type" value="Genomic_DNA"/>
</dbReference>
<evidence type="ECO:0000256" key="6">
    <source>
        <dbReference type="ARBA" id="ARBA00023136"/>
    </source>
</evidence>
<evidence type="ECO:0000313" key="10">
    <source>
        <dbReference type="EMBL" id="TYP73013.1"/>
    </source>
</evidence>
<dbReference type="Proteomes" id="UP000324176">
    <property type="component" value="Unassembled WGS sequence"/>
</dbReference>
<comment type="subcellular location">
    <subcellularLocation>
        <location evidence="1">Cell membrane</location>
        <topology evidence="1">Multi-pass membrane protein</topology>
    </subcellularLocation>
</comment>
<keyword evidence="6 7" id="KW-0472">Membrane</keyword>